<evidence type="ECO:0008006" key="4">
    <source>
        <dbReference type="Google" id="ProtNLM"/>
    </source>
</evidence>
<dbReference type="EMBL" id="ABSU01000027">
    <property type="protein sequence ID" value="EFE30744.1"/>
    <property type="molecule type" value="Genomic_DNA"/>
</dbReference>
<name>D4B1W2_ARTBC</name>
<feature type="region of interest" description="Disordered" evidence="1">
    <location>
        <begin position="306"/>
        <end position="357"/>
    </location>
</feature>
<dbReference type="GO" id="GO:0042797">
    <property type="term" value="P:tRNA transcription by RNA polymerase III"/>
    <property type="evidence" value="ECO:0007669"/>
    <property type="project" value="TreeGrafter"/>
</dbReference>
<dbReference type="PANTHER" id="PTHR12069">
    <property type="entry name" value="DNA-DIRECTED RNA POLYMERASES III 80 KDA POLYPEPTIDE RNA POLYMERASE III SUBUNIT 5"/>
    <property type="match status" value="1"/>
</dbReference>
<dbReference type="AlphaFoldDB" id="D4B1W2"/>
<feature type="compositionally biased region" description="Basic residues" evidence="1">
    <location>
        <begin position="323"/>
        <end position="340"/>
    </location>
</feature>
<dbReference type="PANTHER" id="PTHR12069:SF0">
    <property type="entry name" value="DNA-DIRECTED RNA POLYMERASE III SUBUNIT RPC5"/>
    <property type="match status" value="1"/>
</dbReference>
<dbReference type="RefSeq" id="XP_003011384.1">
    <property type="nucleotide sequence ID" value="XM_003011338.1"/>
</dbReference>
<dbReference type="KEGG" id="abe:ARB_02443"/>
<sequence>MPPNNHLTEAADTQEDDDPITASYDIFITDSQIRRLLLQYPDRPADQPYNDSIGQKPLEFRLKPKTGLVELDIPIDTQVNYDEVKGLRYGNALAKSRITQENGSHGMAGGFNVNGGGIGKFKTEGTGADDVNVYMDMDDEDRKAGVKMTTQVLGGRIKKPVDGDPVYMLGAFRDNELHLAPLEAVVQLRPQLHHIDAYDEVSVKSKAMAKAKKDMDEDSTSRNAAMEARAIDMKVKSAETEGARAVGNNELLLKLFQDEKWEKYRWIDENDQESWDKYDQYMFNEGLEEPVQLQSAITADDYLDSMSAPRVDPTRPEMTGWAMKRRQQIRRASSSHKKGGKSQAENDGDDDGDIAMT</sequence>
<feature type="compositionally biased region" description="Acidic residues" evidence="1">
    <location>
        <begin position="346"/>
        <end position="357"/>
    </location>
</feature>
<proteinExistence type="predicted"/>
<dbReference type="GeneID" id="9524285"/>
<keyword evidence="3" id="KW-1185">Reference proteome</keyword>
<evidence type="ECO:0000313" key="2">
    <source>
        <dbReference type="EMBL" id="EFE30744.1"/>
    </source>
</evidence>
<dbReference type="eggNOG" id="KOG2354">
    <property type="taxonomic scope" value="Eukaryota"/>
</dbReference>
<dbReference type="STRING" id="663331.D4B1W2"/>
<dbReference type="InterPro" id="IPR006886">
    <property type="entry name" value="RNA_pol_III_Rpc5"/>
</dbReference>
<evidence type="ECO:0000256" key="1">
    <source>
        <dbReference type="SAM" id="MobiDB-lite"/>
    </source>
</evidence>
<dbReference type="HOGENOM" id="CLU_045565_1_0_1"/>
<dbReference type="OMA" id="QHPNRTD"/>
<dbReference type="Pfam" id="PF04801">
    <property type="entry name" value="RPC5"/>
    <property type="match status" value="2"/>
</dbReference>
<comment type="caution">
    <text evidence="2">The sequence shown here is derived from an EMBL/GenBank/DDBJ whole genome shotgun (WGS) entry which is preliminary data.</text>
</comment>
<dbReference type="Proteomes" id="UP000008866">
    <property type="component" value="Unassembled WGS sequence"/>
</dbReference>
<reference evidence="3" key="1">
    <citation type="journal article" date="2011" name="Genome Biol.">
        <title>Comparative and functional genomics provide insights into the pathogenicity of dermatophytic fungi.</title>
        <authorList>
            <person name="Burmester A."/>
            <person name="Shelest E."/>
            <person name="Gloeckner G."/>
            <person name="Heddergott C."/>
            <person name="Schindler S."/>
            <person name="Staib P."/>
            <person name="Heidel A."/>
            <person name="Felder M."/>
            <person name="Petzold A."/>
            <person name="Szafranski K."/>
            <person name="Feuermann M."/>
            <person name="Pedruzzi I."/>
            <person name="Priebe S."/>
            <person name="Groth M."/>
            <person name="Winkler R."/>
            <person name="Li W."/>
            <person name="Kniemeyer O."/>
            <person name="Schroeckh V."/>
            <person name="Hertweck C."/>
            <person name="Hube B."/>
            <person name="White T.C."/>
            <person name="Platzer M."/>
            <person name="Guthke R."/>
            <person name="Heitman J."/>
            <person name="Woestemeyer J."/>
            <person name="Zipfel P.F."/>
            <person name="Monod M."/>
            <person name="Brakhage A.A."/>
        </authorList>
    </citation>
    <scope>NUCLEOTIDE SEQUENCE [LARGE SCALE GENOMIC DNA]</scope>
    <source>
        <strain evidence="3">ATCC MYA-4681 / CBS 112371</strain>
    </source>
</reference>
<organism evidence="2 3">
    <name type="scientific">Arthroderma benhamiae (strain ATCC MYA-4681 / CBS 112371)</name>
    <name type="common">Trichophyton mentagrophytes</name>
    <dbReference type="NCBI Taxonomy" id="663331"/>
    <lineage>
        <taxon>Eukaryota</taxon>
        <taxon>Fungi</taxon>
        <taxon>Dikarya</taxon>
        <taxon>Ascomycota</taxon>
        <taxon>Pezizomycotina</taxon>
        <taxon>Eurotiomycetes</taxon>
        <taxon>Eurotiomycetidae</taxon>
        <taxon>Onygenales</taxon>
        <taxon>Arthrodermataceae</taxon>
        <taxon>Trichophyton</taxon>
    </lineage>
</organism>
<accession>D4B1W2</accession>
<dbReference type="GO" id="GO:0005666">
    <property type="term" value="C:RNA polymerase III complex"/>
    <property type="evidence" value="ECO:0007669"/>
    <property type="project" value="TreeGrafter"/>
</dbReference>
<gene>
    <name evidence="2" type="ORF">ARB_02443</name>
</gene>
<evidence type="ECO:0000313" key="3">
    <source>
        <dbReference type="Proteomes" id="UP000008866"/>
    </source>
</evidence>
<protein>
    <recommendedName>
        <fullName evidence="4">DNA-directed RNA polymerase III subunit Rpc5</fullName>
    </recommendedName>
</protein>